<organism evidence="1 2">
    <name type="scientific">Oxytricha trifallax</name>
    <dbReference type="NCBI Taxonomy" id="1172189"/>
    <lineage>
        <taxon>Eukaryota</taxon>
        <taxon>Sar</taxon>
        <taxon>Alveolata</taxon>
        <taxon>Ciliophora</taxon>
        <taxon>Intramacronucleata</taxon>
        <taxon>Spirotrichea</taxon>
        <taxon>Stichotrichia</taxon>
        <taxon>Sporadotrichida</taxon>
        <taxon>Oxytrichidae</taxon>
        <taxon>Oxytrichinae</taxon>
        <taxon>Oxytricha</taxon>
    </lineage>
</organism>
<dbReference type="EMBL" id="ARYC01002600">
    <property type="protein sequence ID" value="KEJ82884.1"/>
    <property type="molecule type" value="Genomic_DNA"/>
</dbReference>
<dbReference type="AlphaFoldDB" id="A0A073HZM4"/>
<sequence>MKQCDKCNKKTDLYLYYQSFGKPINESRFQQISKSKRRVIEKVDMLCQECLQKNSQKLPLYLKKQFQINLDNKFIDELKQKEVAIKDLSEQIENTSLQRNFEKFKVYDLDFKEKLEELIKEEFNIRLKKLIRHLKQNINQTGNQNQAKNQQDITKGSPKLKIETNQKSMNSSDDNSSKSQSGEVVGIYYQIIGQLTTIKFSDNQELSSDSSDS</sequence>
<name>A0A073HZM4_9SPIT</name>
<comment type="caution">
    <text evidence="1">The sequence shown here is derived from an EMBL/GenBank/DDBJ whole genome shotgun (WGS) entry which is preliminary data.</text>
</comment>
<proteinExistence type="predicted"/>
<gene>
    <name evidence="1" type="ORF">OXYTRIMIC_761</name>
</gene>
<keyword evidence="2" id="KW-1185">Reference proteome</keyword>
<dbReference type="Proteomes" id="UP000053232">
    <property type="component" value="Unassembled WGS sequence"/>
</dbReference>
<evidence type="ECO:0000313" key="2">
    <source>
        <dbReference type="Proteomes" id="UP000053232"/>
    </source>
</evidence>
<evidence type="ECO:0000313" key="1">
    <source>
        <dbReference type="EMBL" id="KEJ82884.1"/>
    </source>
</evidence>
<accession>A0A073HZM4</accession>
<protein>
    <submittedName>
        <fullName evidence="1">Uncharacterized protein</fullName>
    </submittedName>
</protein>
<reference evidence="2" key="1">
    <citation type="journal article" date="2014" name="Cell">
        <title>The Architecture of a Scrambled Genome Reveals Massive Levels of Genomic Rearrangement during Development.</title>
        <authorList>
            <person name="Chen X."/>
            <person name="Bracht J.R."/>
            <person name="Goldman A.D."/>
            <person name="Dolzhenko E."/>
            <person name="Clay D.M."/>
            <person name="Swart E.C."/>
            <person name="Perlman D.H."/>
            <person name="Doak T.G."/>
            <person name="Stuart A."/>
            <person name="Amemiya C.T."/>
            <person name="Sebra R.P."/>
            <person name="Landweber L.F."/>
        </authorList>
    </citation>
    <scope>NUCLEOTIDE SEQUENCE [LARGE SCALE GENOMIC DNA]</scope>
    <source>
        <strain evidence="2">JRB310</strain>
    </source>
</reference>